<feature type="domain" description="Phorbol-ester/DAG-type" evidence="27">
    <location>
        <begin position="80"/>
        <end position="130"/>
    </location>
</feature>
<dbReference type="GO" id="GO:0008270">
    <property type="term" value="F:zinc ion binding"/>
    <property type="evidence" value="ECO:0007669"/>
    <property type="project" value="UniProtKB-KW"/>
</dbReference>
<evidence type="ECO:0000256" key="8">
    <source>
        <dbReference type="ARBA" id="ARBA00022833"/>
    </source>
</evidence>
<dbReference type="InterPro" id="IPR020454">
    <property type="entry name" value="DAG/PE-bd"/>
</dbReference>
<feature type="compositionally biased region" description="Gly residues" evidence="26">
    <location>
        <begin position="715"/>
        <end position="741"/>
    </location>
</feature>
<dbReference type="EMBL" id="VCAZ01000048">
    <property type="protein sequence ID" value="TSM68875.1"/>
    <property type="molecule type" value="Genomic_DNA"/>
</dbReference>
<evidence type="ECO:0000256" key="5">
    <source>
        <dbReference type="ARBA" id="ARBA00022692"/>
    </source>
</evidence>
<evidence type="ECO:0000256" key="21">
    <source>
        <dbReference type="ARBA" id="ARBA00076382"/>
    </source>
</evidence>
<dbReference type="InterPro" id="IPR018000">
    <property type="entry name" value="Neurotransmitter_ion_chnl_CS"/>
</dbReference>
<evidence type="ECO:0000256" key="25">
    <source>
        <dbReference type="RuleBase" id="RU000687"/>
    </source>
</evidence>
<dbReference type="InterPro" id="IPR006201">
    <property type="entry name" value="Neur_channel"/>
</dbReference>
<dbReference type="Gene3D" id="1.20.58.390">
    <property type="entry name" value="Neurotransmitter-gated ion-channel transmembrane domain"/>
    <property type="match status" value="1"/>
</dbReference>
<feature type="transmembrane region" description="Helical" evidence="25">
    <location>
        <begin position="551"/>
        <end position="570"/>
    </location>
</feature>
<feature type="transmembrane region" description="Helical" evidence="25">
    <location>
        <begin position="486"/>
        <end position="509"/>
    </location>
</feature>
<dbReference type="SMART" id="SM00324">
    <property type="entry name" value="RhoGAP"/>
    <property type="match status" value="1"/>
</dbReference>
<dbReference type="InterPro" id="IPR003124">
    <property type="entry name" value="WH2_dom"/>
</dbReference>
<evidence type="ECO:0000256" key="22">
    <source>
        <dbReference type="ARBA" id="ARBA00077049"/>
    </source>
</evidence>
<protein>
    <recommendedName>
        <fullName evidence="20">N-chimaerin</fullName>
    </recommendedName>
    <alternativeName>
        <fullName evidence="24">A-chimaerin</fullName>
    </alternativeName>
    <alternativeName>
        <fullName evidence="23">Alpha-chimerin</fullName>
    </alternativeName>
    <alternativeName>
        <fullName evidence="21">N-chimerin</fullName>
    </alternativeName>
    <alternativeName>
        <fullName evidence="22">Rho GTPase-activating protein 2</fullName>
    </alternativeName>
</protein>
<feature type="region of interest" description="Disordered" evidence="26">
    <location>
        <begin position="1171"/>
        <end position="1194"/>
    </location>
</feature>
<dbReference type="PANTHER" id="PTHR46075">
    <property type="entry name" value="CHIMERIN FAMILY MEMBER"/>
    <property type="match status" value="1"/>
</dbReference>
<evidence type="ECO:0000256" key="13">
    <source>
        <dbReference type="ARBA" id="ARBA00023136"/>
    </source>
</evidence>
<dbReference type="Pfam" id="PF00620">
    <property type="entry name" value="RhoGAP"/>
    <property type="match status" value="1"/>
</dbReference>
<evidence type="ECO:0000259" key="27">
    <source>
        <dbReference type="PROSITE" id="PS50081"/>
    </source>
</evidence>
<gene>
    <name evidence="30" type="ORF">Baya_8342</name>
</gene>
<dbReference type="PROSITE" id="PS00236">
    <property type="entry name" value="NEUROTR_ION_CHANNEL"/>
    <property type="match status" value="1"/>
</dbReference>
<dbReference type="PROSITE" id="PS50081">
    <property type="entry name" value="ZF_DAG_PE_2"/>
    <property type="match status" value="1"/>
</dbReference>
<evidence type="ECO:0000256" key="16">
    <source>
        <dbReference type="ARBA" id="ARBA00023180"/>
    </source>
</evidence>
<dbReference type="SUPFAM" id="SSF90112">
    <property type="entry name" value="Neurotransmitter-gated ion-channel transmembrane pore"/>
    <property type="match status" value="1"/>
</dbReference>
<keyword evidence="2" id="KW-0343">GTPase activation</keyword>
<dbReference type="InterPro" id="IPR006029">
    <property type="entry name" value="Neurotrans-gated_channel_TM"/>
</dbReference>
<feature type="compositionally biased region" description="Pro residues" evidence="26">
    <location>
        <begin position="1111"/>
        <end position="1131"/>
    </location>
</feature>
<evidence type="ECO:0000256" key="9">
    <source>
        <dbReference type="ARBA" id="ARBA00022902"/>
    </source>
</evidence>
<feature type="compositionally biased region" description="Basic and acidic residues" evidence="26">
    <location>
        <begin position="11"/>
        <end position="24"/>
    </location>
</feature>
<dbReference type="Pfam" id="PF02931">
    <property type="entry name" value="Neur_chan_LBD"/>
    <property type="match status" value="1"/>
</dbReference>
<organism evidence="30 31">
    <name type="scientific">Bagarius yarrelli</name>
    <name type="common">Goonch</name>
    <name type="synonym">Bagrus yarrelli</name>
    <dbReference type="NCBI Taxonomy" id="175774"/>
    <lineage>
        <taxon>Eukaryota</taxon>
        <taxon>Metazoa</taxon>
        <taxon>Chordata</taxon>
        <taxon>Craniata</taxon>
        <taxon>Vertebrata</taxon>
        <taxon>Euteleostomi</taxon>
        <taxon>Actinopterygii</taxon>
        <taxon>Neopterygii</taxon>
        <taxon>Teleostei</taxon>
        <taxon>Ostariophysi</taxon>
        <taxon>Siluriformes</taxon>
        <taxon>Sisoridae</taxon>
        <taxon>Sisorinae</taxon>
        <taxon>Bagarius</taxon>
    </lineage>
</organism>
<dbReference type="PROSITE" id="PS51082">
    <property type="entry name" value="WH2"/>
    <property type="match status" value="1"/>
</dbReference>
<dbReference type="InterPro" id="IPR036734">
    <property type="entry name" value="Neur_chan_lig-bd_sf"/>
</dbReference>
<keyword evidence="12 25" id="KW-0406">Ion transport</keyword>
<dbReference type="Proteomes" id="UP000319801">
    <property type="component" value="Unassembled WGS sequence"/>
</dbReference>
<dbReference type="PRINTS" id="PR00254">
    <property type="entry name" value="NICOTINICR"/>
</dbReference>
<evidence type="ECO:0000256" key="17">
    <source>
        <dbReference type="ARBA" id="ARBA00023286"/>
    </source>
</evidence>
<evidence type="ECO:0000313" key="30">
    <source>
        <dbReference type="EMBL" id="TSM68875.1"/>
    </source>
</evidence>
<dbReference type="GO" id="GO:0003779">
    <property type="term" value="F:actin binding"/>
    <property type="evidence" value="ECO:0007669"/>
    <property type="project" value="InterPro"/>
</dbReference>
<dbReference type="CDD" id="cd20856">
    <property type="entry name" value="C1_alphaCHN"/>
    <property type="match status" value="1"/>
</dbReference>
<comment type="caution">
    <text evidence="30">The sequence shown here is derived from an EMBL/GenBank/DDBJ whole genome shotgun (WGS) entry which is preliminary data.</text>
</comment>
<keyword evidence="16" id="KW-0325">Glycoprotein</keyword>
<name>A0A556U4R8_BAGYA</name>
<dbReference type="Gene3D" id="1.10.555.10">
    <property type="entry name" value="Rho GTPase activation protein"/>
    <property type="match status" value="1"/>
</dbReference>
<evidence type="ECO:0000259" key="28">
    <source>
        <dbReference type="PROSITE" id="PS50238"/>
    </source>
</evidence>
<feature type="transmembrane region" description="Helical" evidence="25">
    <location>
        <begin position="521"/>
        <end position="539"/>
    </location>
</feature>
<dbReference type="SUPFAM" id="SSF57889">
    <property type="entry name" value="Cysteine-rich domain"/>
    <property type="match status" value="1"/>
</dbReference>
<evidence type="ECO:0000256" key="20">
    <source>
        <dbReference type="ARBA" id="ARBA00074820"/>
    </source>
</evidence>
<dbReference type="Pfam" id="PF02932">
    <property type="entry name" value="Neur_chan_memb"/>
    <property type="match status" value="1"/>
</dbReference>
<dbReference type="InterPro" id="IPR002394">
    <property type="entry name" value="Nicotinic_acetylcholine_rcpt"/>
</dbReference>
<keyword evidence="11" id="KW-0770">Synapse</keyword>
<keyword evidence="1 25" id="KW-0813">Transport</keyword>
<dbReference type="InterPro" id="IPR037860">
    <property type="entry name" value="RhoGAP_chimaerin"/>
</dbReference>
<comment type="caution">
    <text evidence="25">Lacks conserved residue(s) required for the propagation of feature annotation.</text>
</comment>
<feature type="region of interest" description="Disordered" evidence="26">
    <location>
        <begin position="1"/>
        <end position="24"/>
    </location>
</feature>
<dbReference type="Pfam" id="PF02205">
    <property type="entry name" value="WH2"/>
    <property type="match status" value="1"/>
</dbReference>
<dbReference type="InterPro" id="IPR036719">
    <property type="entry name" value="Neuro-gated_channel_TM_sf"/>
</dbReference>
<evidence type="ECO:0000256" key="4">
    <source>
        <dbReference type="ARBA" id="ARBA00022553"/>
    </source>
</evidence>
<evidence type="ECO:0000256" key="14">
    <source>
        <dbReference type="ARBA" id="ARBA00023157"/>
    </source>
</evidence>
<evidence type="ECO:0000256" key="24">
    <source>
        <dbReference type="ARBA" id="ARBA00081339"/>
    </source>
</evidence>
<keyword evidence="17" id="KW-1071">Ligand-gated ion channel</keyword>
<dbReference type="OrthoDB" id="5975154at2759"/>
<evidence type="ECO:0000256" key="18">
    <source>
        <dbReference type="ARBA" id="ARBA00023303"/>
    </source>
</evidence>
<dbReference type="GO" id="GO:0022848">
    <property type="term" value="F:acetylcholine-gated monoatomic cation-selective channel activity"/>
    <property type="evidence" value="ECO:0007669"/>
    <property type="project" value="InterPro"/>
</dbReference>
<comment type="similarity">
    <text evidence="25">Belongs to the ligand-gated ion channel (TC 1.A.9) family.</text>
</comment>
<keyword evidence="6" id="KW-0479">Metal-binding</keyword>
<dbReference type="SUPFAM" id="SSF63712">
    <property type="entry name" value="Nicotinic receptor ligand binding domain-like"/>
    <property type="match status" value="1"/>
</dbReference>
<feature type="domain" description="WH2" evidence="29">
    <location>
        <begin position="683"/>
        <end position="700"/>
    </location>
</feature>
<dbReference type="PRINTS" id="PR00008">
    <property type="entry name" value="DAGPEDOMAIN"/>
</dbReference>
<keyword evidence="18 25" id="KW-0407">Ion channel</keyword>
<keyword evidence="3" id="KW-1003">Cell membrane</keyword>
<dbReference type="FunFam" id="3.30.60.20:FF:000030">
    <property type="entry name" value="Chimaerin"/>
    <property type="match status" value="1"/>
</dbReference>
<evidence type="ECO:0000256" key="23">
    <source>
        <dbReference type="ARBA" id="ARBA00081033"/>
    </source>
</evidence>
<feature type="region of interest" description="Disordered" evidence="26">
    <location>
        <begin position="659"/>
        <end position="1144"/>
    </location>
</feature>
<keyword evidence="15 30" id="KW-0675">Receptor</keyword>
<evidence type="ECO:0000259" key="29">
    <source>
        <dbReference type="PROSITE" id="PS51082"/>
    </source>
</evidence>
<dbReference type="GO" id="GO:0004888">
    <property type="term" value="F:transmembrane signaling receptor activity"/>
    <property type="evidence" value="ECO:0007669"/>
    <property type="project" value="InterPro"/>
</dbReference>
<sequence length="1194" mass="129891">MPSRESYTLSKSEKSLVHKTKQEGKEQELLAAALAMRMRPQKPPATLWQPLKLFAYSQLSSLVRRATLKDNERVPKYEKVHNFKVHTFRGPHWCEYCANFMWGLIAQGVKCADCGLNVHKQCSKMVPNDCKPDLKHVKKVYSCDLTTLVKAHNSKRPMVVDMCIREIESRGLKSEGLYRVSGFSELIEDVKLSFDRDGEKADISVNTYEDINIITGALKLYFRELPIPVITYDAYPRFIEAAKLTDPDERLEALHEALKQLPPAHCETLRYLMGHLKRVTLNEKDNLMNAENLGIVFGPTLMRAPDLDAMTALNDIRYQRQDEVNQIVTTNVRLKQQWKDVNLQWNPEEYGGIKKIRVPSTDIWRPDLVLYNNADGDFAIVHETKVLLEYTGMITWNPPAIFKSYCEIIVLHFPFDLQNCSMKLGTWTFDGNLVDSDRPDLSNFMESGEWVMKDYRSWKHWVYYACCQDTPYLDITYHFLLLRLPLYFIVNVIIPCILFSFLTGLVFYLPTDSGEKMTLSISVLLSLTVFLLVIVELIPSTSSAVPLIGKYLLFTMIFVIASIIITVIVINTHHRSPSTHTMPAWVRKIFIETIPNYMFFSAMKRPSVEKRTKNIFAPDLDISDISGKPMPTAVPYQSPITKNPDVRSAIEGVKYIAETMKSDEESNNANTEKPSLSRSEQQGRNALLTDITKGTRLKKAVTNDRSAPVFDKPKGGGGSGGGSSGGSPGGGAPGGLGGLFQGGMPKLKSAGGGTAKPPMPPTGGRFPAPSEGVPPRIPETPSGRPNLNRGHTPPVSSFTSSSPRSLQSGGPPPLPGGRFPGSPTLPPTQAGWRPSVPVSPATPGRQTSLPPPPVPSSTRPSPNTFSSGSSNFPPPPPPVGGNRSLPPPPPPSSARPNFSTDSSDTFPLPPPPGGNRSSLPPPPVPSSTRTHSSTGGADNFPPPPPPSTGGHRQSFSLSPIPPSSQPPLPPPPSMSDDFPPPPPPVGRSRKSFSSDNASLPPPPPPGSKPGTRSVGGAPPPLSLGRGDLPPIPPTVVKEPTNTTPQRNNFSPLPPVPRPGGSAPPPPPSSFRPQQAGRSPTIQSSPLPPGDSRGLPPVPPPNHPGGNRGAGRPPPPPDRPGAGGIPPPPPPHSMGNGYLNAPQNSTDDWEIRFSFHPVSELPLPEPYIPTLKTYPSKAGSLPRERGAPPLPPIPR</sequence>
<dbReference type="InterPro" id="IPR008936">
    <property type="entry name" value="Rho_GTPase_activation_prot"/>
</dbReference>
<dbReference type="Gene3D" id="3.30.60.20">
    <property type="match status" value="1"/>
</dbReference>
<keyword evidence="8" id="KW-0862">Zinc</keyword>
<dbReference type="FunFam" id="1.10.555.10:FF:000005">
    <property type="entry name" value="Chimaerin"/>
    <property type="match status" value="1"/>
</dbReference>
<keyword evidence="13 25" id="KW-0472">Membrane</keyword>
<keyword evidence="5 25" id="KW-0812">Transmembrane</keyword>
<evidence type="ECO:0000256" key="1">
    <source>
        <dbReference type="ARBA" id="ARBA00022448"/>
    </source>
</evidence>
<feature type="compositionally biased region" description="Pro residues" evidence="26">
    <location>
        <begin position="1051"/>
        <end position="1069"/>
    </location>
</feature>
<feature type="compositionally biased region" description="Low complexity" evidence="26">
    <location>
        <begin position="793"/>
        <end position="809"/>
    </location>
</feature>
<dbReference type="PANTHER" id="PTHR46075:SF2">
    <property type="entry name" value="RHO GTPASE ACTIVATING PROTEIN AT 5A, ISOFORM A"/>
    <property type="match status" value="1"/>
</dbReference>
<keyword evidence="31" id="KW-1185">Reference proteome</keyword>
<reference evidence="30 31" key="1">
    <citation type="journal article" date="2019" name="Genome Biol. Evol.">
        <title>Whole-Genome Sequencing of the Giant Devil Catfish, Bagarius yarrelli.</title>
        <authorList>
            <person name="Jiang W."/>
            <person name="Lv Y."/>
            <person name="Cheng L."/>
            <person name="Yang K."/>
            <person name="Chao B."/>
            <person name="Wang X."/>
            <person name="Li Y."/>
            <person name="Pan X."/>
            <person name="You X."/>
            <person name="Zhang Y."/>
            <person name="Yang J."/>
            <person name="Li J."/>
            <person name="Zhang X."/>
            <person name="Liu S."/>
            <person name="Sun C."/>
            <person name="Yang J."/>
            <person name="Shi Q."/>
        </authorList>
    </citation>
    <scope>NUCLEOTIDE SEQUENCE [LARGE SCALE GENOMIC DNA]</scope>
    <source>
        <strain evidence="30">JWS20170419001</strain>
        <tissue evidence="30">Muscle</tissue>
    </source>
</reference>
<dbReference type="CDD" id="cd22076">
    <property type="entry name" value="WH2_WAS_WASL-1"/>
    <property type="match status" value="1"/>
</dbReference>
<dbReference type="FunFam" id="1.20.58.390:FF:000013">
    <property type="entry name" value="Putative acetylcholine receptor subunit alpha"/>
    <property type="match status" value="1"/>
</dbReference>
<dbReference type="InterPro" id="IPR006202">
    <property type="entry name" value="Neur_chan_lig-bd"/>
</dbReference>
<dbReference type="InterPro" id="IPR046349">
    <property type="entry name" value="C1-like_sf"/>
</dbReference>
<evidence type="ECO:0000256" key="26">
    <source>
        <dbReference type="SAM" id="MobiDB-lite"/>
    </source>
</evidence>
<dbReference type="PROSITE" id="PS50238">
    <property type="entry name" value="RHOGAP"/>
    <property type="match status" value="1"/>
</dbReference>
<dbReference type="InterPro" id="IPR000198">
    <property type="entry name" value="RhoGAP_dom"/>
</dbReference>
<feature type="compositionally biased region" description="Polar residues" evidence="26">
    <location>
        <begin position="1"/>
        <end position="10"/>
    </location>
</feature>
<proteinExistence type="inferred from homology"/>
<dbReference type="GO" id="GO:0005096">
    <property type="term" value="F:GTPase activator activity"/>
    <property type="evidence" value="ECO:0007669"/>
    <property type="project" value="UniProtKB-KW"/>
</dbReference>
<feature type="compositionally biased region" description="Pro residues" evidence="26">
    <location>
        <begin position="907"/>
        <end position="925"/>
    </location>
</feature>
<feature type="compositionally biased region" description="Polar residues" evidence="26">
    <location>
        <begin position="667"/>
        <end position="684"/>
    </location>
</feature>
<keyword evidence="7" id="KW-0863">Zinc-finger</keyword>
<dbReference type="InterPro" id="IPR038050">
    <property type="entry name" value="Neuro_actylchol_rec"/>
</dbReference>
<feature type="compositionally biased region" description="Pro residues" evidence="26">
    <location>
        <begin position="872"/>
        <end position="893"/>
    </location>
</feature>
<keyword evidence="4" id="KW-0597">Phosphoprotein</keyword>
<keyword evidence="9" id="KW-0524">Neurogenesis</keyword>
<dbReference type="CDD" id="cd19064">
    <property type="entry name" value="LGIC_TM_nAChR"/>
    <property type="match status" value="1"/>
</dbReference>
<evidence type="ECO:0000256" key="7">
    <source>
        <dbReference type="ARBA" id="ARBA00022771"/>
    </source>
</evidence>
<evidence type="ECO:0000256" key="12">
    <source>
        <dbReference type="ARBA" id="ARBA00023065"/>
    </source>
</evidence>
<evidence type="ECO:0000256" key="3">
    <source>
        <dbReference type="ARBA" id="ARBA00022475"/>
    </source>
</evidence>
<evidence type="ECO:0000256" key="6">
    <source>
        <dbReference type="ARBA" id="ARBA00022723"/>
    </source>
</evidence>
<feature type="compositionally biased region" description="Pro residues" evidence="26">
    <location>
        <begin position="959"/>
        <end position="985"/>
    </location>
</feature>
<evidence type="ECO:0000256" key="2">
    <source>
        <dbReference type="ARBA" id="ARBA00022468"/>
    </source>
</evidence>
<dbReference type="AlphaFoldDB" id="A0A556U4R8"/>
<dbReference type="PRINTS" id="PR00252">
    <property type="entry name" value="NRIONCHANNEL"/>
</dbReference>
<comment type="subcellular location">
    <subcellularLocation>
        <location evidence="19">Synaptic cell membrane</location>
        <topology evidence="19">Multi-pass membrane protein</topology>
    </subcellularLocation>
</comment>
<dbReference type="InterPro" id="IPR002219">
    <property type="entry name" value="PKC_DAG/PE"/>
</dbReference>
<evidence type="ECO:0000256" key="19">
    <source>
        <dbReference type="ARBA" id="ARBA00034099"/>
    </source>
</evidence>
<dbReference type="PROSITE" id="PS00479">
    <property type="entry name" value="ZF_DAG_PE_1"/>
    <property type="match status" value="1"/>
</dbReference>
<keyword evidence="14" id="KW-1015">Disulfide bond</keyword>
<evidence type="ECO:0000313" key="31">
    <source>
        <dbReference type="Proteomes" id="UP000319801"/>
    </source>
</evidence>
<dbReference type="InterPro" id="IPR051854">
    <property type="entry name" value="Rho-type_GAP"/>
</dbReference>
<feature type="compositionally biased region" description="Low complexity" evidence="26">
    <location>
        <begin position="856"/>
        <end position="871"/>
    </location>
</feature>
<feature type="domain" description="Rho-GAP" evidence="28">
    <location>
        <begin position="143"/>
        <end position="336"/>
    </location>
</feature>
<keyword evidence="10 25" id="KW-1133">Transmembrane helix</keyword>
<evidence type="ECO:0000256" key="10">
    <source>
        <dbReference type="ARBA" id="ARBA00022989"/>
    </source>
</evidence>
<dbReference type="CDD" id="cd04372">
    <property type="entry name" value="RhoGAP_chimaerin"/>
    <property type="match status" value="1"/>
</dbReference>
<dbReference type="GO" id="GO:0045211">
    <property type="term" value="C:postsynaptic membrane"/>
    <property type="evidence" value="ECO:0007669"/>
    <property type="project" value="InterPro"/>
</dbReference>
<accession>A0A556U4R8</accession>
<dbReference type="SUPFAM" id="SSF48350">
    <property type="entry name" value="GTPase activation domain, GAP"/>
    <property type="match status" value="1"/>
</dbReference>
<dbReference type="GO" id="GO:0007399">
    <property type="term" value="P:nervous system development"/>
    <property type="evidence" value="ECO:0007669"/>
    <property type="project" value="UniProtKB-KW"/>
</dbReference>
<evidence type="ECO:0000256" key="15">
    <source>
        <dbReference type="ARBA" id="ARBA00023170"/>
    </source>
</evidence>
<evidence type="ECO:0000256" key="11">
    <source>
        <dbReference type="ARBA" id="ARBA00023018"/>
    </source>
</evidence>
<feature type="compositionally biased region" description="Polar residues" evidence="26">
    <location>
        <begin position="1039"/>
        <end position="1048"/>
    </location>
</feature>
<dbReference type="Pfam" id="PF00130">
    <property type="entry name" value="C1_1"/>
    <property type="match status" value="1"/>
</dbReference>
<dbReference type="SMART" id="SM00109">
    <property type="entry name" value="C1"/>
    <property type="match status" value="1"/>
</dbReference>